<gene>
    <name evidence="3" type="ORF">AALO_G00059260</name>
</gene>
<evidence type="ECO:0000256" key="2">
    <source>
        <dbReference type="SAM" id="MobiDB-lite"/>
    </source>
</evidence>
<dbReference type="Proteomes" id="UP000823561">
    <property type="component" value="Chromosome 4"/>
</dbReference>
<dbReference type="InterPro" id="IPR052642">
    <property type="entry name" value="CC-FHA_domain"/>
</dbReference>
<evidence type="ECO:0000313" key="4">
    <source>
        <dbReference type="Proteomes" id="UP000823561"/>
    </source>
</evidence>
<protein>
    <recommendedName>
        <fullName evidence="5">Coiled-coil domain-containing protein 27</fullName>
    </recommendedName>
</protein>
<feature type="region of interest" description="Disordered" evidence="2">
    <location>
        <begin position="1"/>
        <end position="33"/>
    </location>
</feature>
<reference evidence="3" key="1">
    <citation type="submission" date="2020-10" db="EMBL/GenBank/DDBJ databases">
        <title>Chromosome-scale genome assembly of the Allis shad, Alosa alosa.</title>
        <authorList>
            <person name="Margot Z."/>
            <person name="Christophe K."/>
            <person name="Cabau C."/>
            <person name="Louis A."/>
            <person name="Berthelot C."/>
            <person name="Parey E."/>
            <person name="Roest Crollius H."/>
            <person name="Montfort J."/>
            <person name="Robinson-Rechavi M."/>
            <person name="Bucao C."/>
            <person name="Bouchez O."/>
            <person name="Gislard M."/>
            <person name="Lluch J."/>
            <person name="Milhes M."/>
            <person name="Lampietro C."/>
            <person name="Lopez Roques C."/>
            <person name="Donnadieu C."/>
            <person name="Braasch I."/>
            <person name="Desvignes T."/>
            <person name="Postlethwait J."/>
            <person name="Bobe J."/>
            <person name="Guiguen Y."/>
        </authorList>
    </citation>
    <scope>NUCLEOTIDE SEQUENCE</scope>
    <source>
        <strain evidence="3">M-15738</strain>
        <tissue evidence="3">Blood</tissue>
    </source>
</reference>
<accession>A0AAV6HBA3</accession>
<dbReference type="PANTHER" id="PTHR18853:SF9">
    <property type="entry name" value="COILED-COIL DOMAIN-CONTAINING PROTEIN 27"/>
    <property type="match status" value="1"/>
</dbReference>
<proteinExistence type="predicted"/>
<evidence type="ECO:0008006" key="5">
    <source>
        <dbReference type="Google" id="ProtNLM"/>
    </source>
</evidence>
<comment type="caution">
    <text evidence="3">The sequence shown here is derived from an EMBL/GenBank/DDBJ whole genome shotgun (WGS) entry which is preliminary data.</text>
</comment>
<keyword evidence="1" id="KW-0175">Coiled coil</keyword>
<dbReference type="PANTHER" id="PTHR18853">
    <property type="entry name" value="FORKHEAD-ASSOCIATED DOMAIN-CONTAINING PROTEIN 1-RELATED"/>
    <property type="match status" value="1"/>
</dbReference>
<evidence type="ECO:0000256" key="1">
    <source>
        <dbReference type="SAM" id="Coils"/>
    </source>
</evidence>
<sequence>MVDGQARSTHSMRDEDKPQRPKTALVSGGTSRSRTIRPLLRQTCWAPHVPSTPHQTGEGPRHSAAFGRCLIPPHKVGVSRLTQTSPNDPDTRQVGASEDKEWKTPWYVTLLKEKEQSLLVLANEISRLSEVESESVRKDSELSALRERLQDETQQLRRTHENVVRAQAELILDLTEEVRRLQSTDKELQQKNQLVADLQQEVTCLREGSLSQKDQHASGIHQEDALHLQQEVTCRREDPSELEEPSTDEATALMEMETNQEPHQSEVIYSAGEEPSETRDELANAENNLIAALERANQTLEKELEEARTNHKMSSGTLCSMHRILSVKEHELLTVKTELQDMKKKLKDRMTQLQTMSRKFSCLRDGKMRDELMMTLEKENYSLRHLVVRLQERLSQREQNELRMCKQVCELEEEVRAEKLQRSRLRKEAQVHEQLARELQLSINSSQVSLEQLQSKYERLRVKVIQAVYSAPGTKPPQKEISDAAIYYTMQKIIDDRSRFHQRLVQRGDKVPSLAISDAAAKLQRPRIMNPNLCLFCEQDENLK</sequence>
<feature type="coiled-coil region" evidence="1">
    <location>
        <begin position="422"/>
        <end position="463"/>
    </location>
</feature>
<evidence type="ECO:0000313" key="3">
    <source>
        <dbReference type="EMBL" id="KAG5282731.1"/>
    </source>
</evidence>
<feature type="coiled-coil region" evidence="1">
    <location>
        <begin position="279"/>
        <end position="310"/>
    </location>
</feature>
<keyword evidence="4" id="KW-1185">Reference proteome</keyword>
<dbReference type="EMBL" id="JADWDJ010000004">
    <property type="protein sequence ID" value="KAG5282731.1"/>
    <property type="molecule type" value="Genomic_DNA"/>
</dbReference>
<name>A0AAV6HBA3_9TELE</name>
<organism evidence="3 4">
    <name type="scientific">Alosa alosa</name>
    <name type="common">allis shad</name>
    <dbReference type="NCBI Taxonomy" id="278164"/>
    <lineage>
        <taxon>Eukaryota</taxon>
        <taxon>Metazoa</taxon>
        <taxon>Chordata</taxon>
        <taxon>Craniata</taxon>
        <taxon>Vertebrata</taxon>
        <taxon>Euteleostomi</taxon>
        <taxon>Actinopterygii</taxon>
        <taxon>Neopterygii</taxon>
        <taxon>Teleostei</taxon>
        <taxon>Clupei</taxon>
        <taxon>Clupeiformes</taxon>
        <taxon>Clupeoidei</taxon>
        <taxon>Clupeidae</taxon>
        <taxon>Alosa</taxon>
    </lineage>
</organism>
<dbReference type="AlphaFoldDB" id="A0AAV6HBA3"/>
<feature type="region of interest" description="Disordered" evidence="2">
    <location>
        <begin position="79"/>
        <end position="98"/>
    </location>
</feature>
<feature type="coiled-coil region" evidence="1">
    <location>
        <begin position="111"/>
        <end position="208"/>
    </location>
</feature>